<dbReference type="PROSITE" id="PS51494">
    <property type="entry name" value="SPOIVB"/>
    <property type="match status" value="1"/>
</dbReference>
<dbReference type="AlphaFoldDB" id="A0A7I8D601"/>
<dbReference type="KEGG" id="sman:C12CBH8_15480"/>
<dbReference type="Pfam" id="PF13180">
    <property type="entry name" value="PDZ_2"/>
    <property type="match status" value="1"/>
</dbReference>
<dbReference type="NCBIfam" id="TIGR02860">
    <property type="entry name" value="spore_IV_B"/>
    <property type="match status" value="1"/>
</dbReference>
<dbReference type="Proteomes" id="UP000593890">
    <property type="component" value="Chromosome"/>
</dbReference>
<dbReference type="SUPFAM" id="SSF50494">
    <property type="entry name" value="Trypsin-like serine proteases"/>
    <property type="match status" value="1"/>
</dbReference>
<sequence>MKKIKWVAGVCSGLAAAVLTFTLTVSSAIPDEFSVVEGQGFAINSGLPISTVSVDGLDRKAGDSYQVDVKLMGVLPVKQVNVDVVEQTMVVPCGTPFGIKMFTEGVVVVGMSSVDAEGGSINPAKEAGIQQGDVLISIDGKECNSNQDVSDIIEHCDGKTLDVELQRKNMTFHVDLTPVKSASEGCYKLGAWVRDSSAGIGTLTFYEPNSKVFAGLGHAICDVDTGEILPLSSGEIVSAIIGGVQPGKVGAPGELRGTFKNVSDMGVLATNGETGVYGILDSLPCQNEAVPVAMRQQVQSGPAQIMTTIEGEEPKTYDIEIEKINFDEDSPTRNMIVHITDPELLEKTGGIVQGMSGSPILQNGQLVGAVTHVFVNDPTRGYGIFAENMLETASGVQNEMEKEAA</sequence>
<dbReference type="InterPro" id="IPR036034">
    <property type="entry name" value="PDZ_sf"/>
</dbReference>
<keyword evidence="4" id="KW-1185">Reference proteome</keyword>
<feature type="chain" id="PRO_5039203408" evidence="1">
    <location>
        <begin position="28"/>
        <end position="405"/>
    </location>
</feature>
<feature type="signal peptide" evidence="1">
    <location>
        <begin position="1"/>
        <end position="27"/>
    </location>
</feature>
<dbReference type="Gene3D" id="2.30.42.10">
    <property type="match status" value="1"/>
</dbReference>
<dbReference type="SUPFAM" id="SSF50156">
    <property type="entry name" value="PDZ domain-like"/>
    <property type="match status" value="1"/>
</dbReference>
<dbReference type="Pfam" id="PF05580">
    <property type="entry name" value="Peptidase_S55"/>
    <property type="match status" value="1"/>
</dbReference>
<accession>A0A7I8D601</accession>
<evidence type="ECO:0000313" key="4">
    <source>
        <dbReference type="Proteomes" id="UP000593890"/>
    </source>
</evidence>
<organism evidence="3 4">
    <name type="scientific">Solibaculum mannosilyticum</name>
    <dbReference type="NCBI Taxonomy" id="2780922"/>
    <lineage>
        <taxon>Bacteria</taxon>
        <taxon>Bacillati</taxon>
        <taxon>Bacillota</taxon>
        <taxon>Clostridia</taxon>
        <taxon>Eubacteriales</taxon>
        <taxon>Oscillospiraceae</taxon>
        <taxon>Solibaculum</taxon>
    </lineage>
</organism>
<keyword evidence="1" id="KW-0732">Signal</keyword>
<dbReference type="SMART" id="SM00228">
    <property type="entry name" value="PDZ"/>
    <property type="match status" value="1"/>
</dbReference>
<dbReference type="RefSeq" id="WP_147624513.1">
    <property type="nucleotide sequence ID" value="NZ_AP023321.1"/>
</dbReference>
<dbReference type="InterPro" id="IPR001478">
    <property type="entry name" value="PDZ"/>
</dbReference>
<feature type="domain" description="Peptidase S55" evidence="2">
    <location>
        <begin position="170"/>
        <end position="405"/>
    </location>
</feature>
<evidence type="ECO:0000256" key="1">
    <source>
        <dbReference type="SAM" id="SignalP"/>
    </source>
</evidence>
<proteinExistence type="predicted"/>
<dbReference type="InterPro" id="IPR008763">
    <property type="entry name" value="Peptidase_S55"/>
</dbReference>
<evidence type="ECO:0000259" key="2">
    <source>
        <dbReference type="PROSITE" id="PS51494"/>
    </source>
</evidence>
<dbReference type="InterPro" id="IPR014219">
    <property type="entry name" value="SpoIVB"/>
</dbReference>
<gene>
    <name evidence="3" type="primary">spoIVB</name>
    <name evidence="3" type="ORF">C12CBH8_15480</name>
</gene>
<reference evidence="4" key="1">
    <citation type="submission" date="2020-07" db="EMBL/GenBank/DDBJ databases">
        <title>Complete genome sequencing of Clostridia bacterium strain 12CBH8.</title>
        <authorList>
            <person name="Sakamoto M."/>
            <person name="Murakami T."/>
            <person name="Mori H."/>
        </authorList>
    </citation>
    <scope>NUCLEOTIDE SEQUENCE [LARGE SCALE GENOMIC DNA]</scope>
    <source>
        <strain evidence="4">12CBH8</strain>
    </source>
</reference>
<name>A0A7I8D601_9FIRM</name>
<protein>
    <submittedName>
        <fullName evidence="3">SpoIVB peptidase</fullName>
    </submittedName>
</protein>
<evidence type="ECO:0000313" key="3">
    <source>
        <dbReference type="EMBL" id="BCI60909.1"/>
    </source>
</evidence>
<dbReference type="InterPro" id="IPR009003">
    <property type="entry name" value="Peptidase_S1_PA"/>
</dbReference>
<dbReference type="EMBL" id="AP023321">
    <property type="protein sequence ID" value="BCI60909.1"/>
    <property type="molecule type" value="Genomic_DNA"/>
</dbReference>